<evidence type="ECO:0000256" key="3">
    <source>
        <dbReference type="ARBA" id="ARBA00022552"/>
    </source>
</evidence>
<dbReference type="GO" id="GO:0032040">
    <property type="term" value="C:small-subunit processome"/>
    <property type="evidence" value="ECO:0007669"/>
    <property type="project" value="TreeGrafter"/>
</dbReference>
<sequence>MADDINEEHPLDTVISSFEDAFDHPELYLKPPTSLHKNTLIAIKQIFDFCKRDELRGKRSVASTCPLQELLIENFDDEQIWQEIELQNTPLMRGLKQEILDLKENPNKLSLLLGGRHIVNHRQDLEEKKANFGNDNGEVKHAENSDDQLDKDDENGDEDDNDDDISCNDDDDDDYNDNGGDHEEEDANINDDDSREVSFSNGGNRKSRPSKKKSQVDDTFFKLSDMLEFLDKEDRKYERAYKKDNKINDEDEDVSGKEDIEPIDYFMDMDSDDTDDDEDEGWSEAIDATESFVRRKKEKNRKVTRRKTSAIKMKYADFFDPPEGEDGDGTNEQNGDVDEDEEEEEMEVDTEADTDQDTEDDEIASIGHKEEDTKILSNFEKKQERLKQKIEKLEKANLAEKPWQMSGETGGTVRPINSLLEEDVSFDHASTSAPDITEETTQNLEDIVKQRIKDEAWDDVERKVKPVTEPYEYKKKLPLDQEKSKLSLSQIYEQEYLKQTQVEAEEKEIEEHAEIKALMTKLFVKLDALSNFHFTPKPPKPELKVVSNVPVISVEEVTPATVSDAMMLAPEEVHEKKRDQKGSSEKTDTDRKRDRRAKKRRQHDQAAARGKKAKLKEKLKPGLGNKYSKKAALKKLEKDQTSQKNVSVLRDEGSDKPVKTSSTFFSRLQDEVRDQVKAKKDSKKKKEKSAAKVSQLKL</sequence>
<dbReference type="EMBL" id="CALNXJ010000004">
    <property type="protein sequence ID" value="CAH3038293.1"/>
    <property type="molecule type" value="Genomic_DNA"/>
</dbReference>
<evidence type="ECO:0000256" key="6">
    <source>
        <dbReference type="ARBA" id="ARBA00029455"/>
    </source>
</evidence>
<feature type="compositionally biased region" description="Basic residues" evidence="8">
    <location>
        <begin position="593"/>
        <end position="602"/>
    </location>
</feature>
<dbReference type="PIRSF" id="PIRSF017300">
    <property type="entry name" value="snoRNP_Mpp10"/>
    <property type="match status" value="1"/>
</dbReference>
<comment type="similarity">
    <text evidence="6 7">Belongs to the MPP10 family.</text>
</comment>
<dbReference type="GO" id="GO:0034457">
    <property type="term" value="C:Mpp10 complex"/>
    <property type="evidence" value="ECO:0007669"/>
    <property type="project" value="UniProtKB-UniRule"/>
</dbReference>
<name>A0AAU9VZ21_9CNID</name>
<feature type="compositionally biased region" description="Acidic residues" evidence="8">
    <location>
        <begin position="320"/>
        <end position="363"/>
    </location>
</feature>
<feature type="compositionally biased region" description="Acidic residues" evidence="8">
    <location>
        <begin position="145"/>
        <end position="194"/>
    </location>
</feature>
<organism evidence="9 10">
    <name type="scientific">Pocillopora meandrina</name>
    <dbReference type="NCBI Taxonomy" id="46732"/>
    <lineage>
        <taxon>Eukaryota</taxon>
        <taxon>Metazoa</taxon>
        <taxon>Cnidaria</taxon>
        <taxon>Anthozoa</taxon>
        <taxon>Hexacorallia</taxon>
        <taxon>Scleractinia</taxon>
        <taxon>Astrocoeniina</taxon>
        <taxon>Pocilloporidae</taxon>
        <taxon>Pocillopora</taxon>
    </lineage>
</organism>
<evidence type="ECO:0000256" key="5">
    <source>
        <dbReference type="ARBA" id="ARBA00023274"/>
    </source>
</evidence>
<comment type="subcellular location">
    <subcellularLocation>
        <location evidence="1 7">Nucleus</location>
        <location evidence="1 7">Nucleolus</location>
    </subcellularLocation>
</comment>
<protein>
    <recommendedName>
        <fullName evidence="7">U3 small nucleolar ribonucleoprotein protein MPP10</fullName>
    </recommendedName>
</protein>
<feature type="compositionally biased region" description="Basic and acidic residues" evidence="8">
    <location>
        <begin position="571"/>
        <end position="592"/>
    </location>
</feature>
<dbReference type="PANTHER" id="PTHR17039:SF0">
    <property type="entry name" value="U3 SMALL NUCLEOLAR RIBONUCLEOPROTEIN PROTEIN MPP10"/>
    <property type="match status" value="1"/>
</dbReference>
<gene>
    <name evidence="9" type="ORF">PMEA_00021612</name>
</gene>
<keyword evidence="2 7" id="KW-0690">Ribosome biogenesis</keyword>
<keyword evidence="3 7" id="KW-0698">rRNA processing</keyword>
<feature type="region of interest" description="Disordered" evidence="8">
    <location>
        <begin position="560"/>
        <end position="698"/>
    </location>
</feature>
<feature type="region of interest" description="Disordered" evidence="8">
    <location>
        <begin position="242"/>
        <end position="280"/>
    </location>
</feature>
<keyword evidence="5 7" id="KW-0687">Ribonucleoprotein</keyword>
<evidence type="ECO:0000256" key="7">
    <source>
        <dbReference type="PIRNR" id="PIRNR017300"/>
    </source>
</evidence>
<comment type="function">
    <text evidence="7">Involved in nucleolar processing of pre-18S ribosomal RNA.</text>
</comment>
<dbReference type="AlphaFoldDB" id="A0AAU9VZ21"/>
<evidence type="ECO:0000256" key="4">
    <source>
        <dbReference type="ARBA" id="ARBA00023242"/>
    </source>
</evidence>
<feature type="compositionally biased region" description="Basic and acidic residues" evidence="8">
    <location>
        <begin position="367"/>
        <end position="377"/>
    </location>
</feature>
<feature type="compositionally biased region" description="Basic and acidic residues" evidence="8">
    <location>
        <begin position="242"/>
        <end position="260"/>
    </location>
</feature>
<evidence type="ECO:0000256" key="8">
    <source>
        <dbReference type="SAM" id="MobiDB-lite"/>
    </source>
</evidence>
<evidence type="ECO:0000313" key="9">
    <source>
        <dbReference type="EMBL" id="CAH3038293.1"/>
    </source>
</evidence>
<dbReference type="Pfam" id="PF04006">
    <property type="entry name" value="Mpp10"/>
    <property type="match status" value="1"/>
</dbReference>
<dbReference type="GO" id="GO:0006364">
    <property type="term" value="P:rRNA processing"/>
    <property type="evidence" value="ECO:0007669"/>
    <property type="project" value="UniProtKB-KW"/>
</dbReference>
<feature type="region of interest" description="Disordered" evidence="8">
    <location>
        <begin position="313"/>
        <end position="377"/>
    </location>
</feature>
<comment type="caution">
    <text evidence="9">The sequence shown here is derived from an EMBL/GenBank/DDBJ whole genome shotgun (WGS) entry which is preliminary data.</text>
</comment>
<evidence type="ECO:0000256" key="2">
    <source>
        <dbReference type="ARBA" id="ARBA00022517"/>
    </source>
</evidence>
<accession>A0AAU9VZ21</accession>
<dbReference type="PANTHER" id="PTHR17039">
    <property type="entry name" value="U3 SMALL NUCLEOLAR RIBONUCLEOPROTEIN PROTEIN MPP10"/>
    <property type="match status" value="1"/>
</dbReference>
<dbReference type="GO" id="GO:0005732">
    <property type="term" value="C:sno(s)RNA-containing ribonucleoprotein complex"/>
    <property type="evidence" value="ECO:0007669"/>
    <property type="project" value="UniProtKB-UniRule"/>
</dbReference>
<feature type="compositionally biased region" description="Basic and acidic residues" evidence="8">
    <location>
        <begin position="668"/>
        <end position="679"/>
    </location>
</feature>
<reference evidence="9 10" key="1">
    <citation type="submission" date="2022-05" db="EMBL/GenBank/DDBJ databases">
        <authorList>
            <consortium name="Genoscope - CEA"/>
            <person name="William W."/>
        </authorList>
    </citation>
    <scope>NUCLEOTIDE SEQUENCE [LARGE SCALE GENOMIC DNA]</scope>
</reference>
<feature type="region of interest" description="Disordered" evidence="8">
    <location>
        <begin position="130"/>
        <end position="216"/>
    </location>
</feature>
<feature type="compositionally biased region" description="Acidic residues" evidence="8">
    <location>
        <begin position="267"/>
        <end position="280"/>
    </location>
</feature>
<dbReference type="InterPro" id="IPR012173">
    <property type="entry name" value="Mpp10"/>
</dbReference>
<feature type="compositionally biased region" description="Basic and acidic residues" evidence="8">
    <location>
        <begin position="649"/>
        <end position="658"/>
    </location>
</feature>
<dbReference type="Proteomes" id="UP001159428">
    <property type="component" value="Unassembled WGS sequence"/>
</dbReference>
<keyword evidence="10" id="KW-1185">Reference proteome</keyword>
<evidence type="ECO:0000256" key="1">
    <source>
        <dbReference type="ARBA" id="ARBA00004604"/>
    </source>
</evidence>
<evidence type="ECO:0000313" key="10">
    <source>
        <dbReference type="Proteomes" id="UP001159428"/>
    </source>
</evidence>
<proteinExistence type="inferred from homology"/>
<keyword evidence="4 7" id="KW-0539">Nucleus</keyword>